<dbReference type="OrthoDB" id="2524297at2759"/>
<protein>
    <recommendedName>
        <fullName evidence="4">F-box domain-containing protein</fullName>
    </recommendedName>
</protein>
<dbReference type="EMBL" id="PUHQ01000055">
    <property type="protein sequence ID" value="KAG0659307.1"/>
    <property type="molecule type" value="Genomic_DNA"/>
</dbReference>
<evidence type="ECO:0008006" key="4">
    <source>
        <dbReference type="Google" id="ProtNLM"/>
    </source>
</evidence>
<dbReference type="Proteomes" id="UP000777482">
    <property type="component" value="Unassembled WGS sequence"/>
</dbReference>
<sequence>MSSASLARFSELPDELLRHVILLSAEYDHRPADPLSRRRRRVQLESLSLVCLQWRTLAQRALLGSGPTRPVRIYHAKQLVPLVELLEQPEQGLGPLVSHLDVQLWGEPQDHRLLTTLRACTRLEELCLTHLERVRLDEVASGSELASLSLRQCTLVSSYYPDPPPELPSSRIPPRLAQPGGAFATLSRLDLRLCSLRRDFLPLEFLLQSSSSSSSSPPALLPNLRHLLLFTGSHDQSPKTVRALVRSVAAQLRSLSLDYTAYEILFPDNDSRAEEAVEDKGERPMRSLDFPTLRCYGTYWDAAYHTLVGLPIALPALTIPHRTGRTESPTREPPPGPSYLHTALYPAQLESLAATLESVLTNPELRAANAWTGVEQWRVEGTLADLDLVDHEDEEDDEDDEPDMQERDESDDEGDAAGGLETGHRARRAGSSAPPPPPPLSHRRESRITSLVQLARSHANLDLKIEPPGGSGGDPIEEEGSRAAGGRRQPLQRATFERGFGTSWWRFVDEVERELL</sequence>
<evidence type="ECO:0000256" key="1">
    <source>
        <dbReference type="SAM" id="MobiDB-lite"/>
    </source>
</evidence>
<evidence type="ECO:0000313" key="2">
    <source>
        <dbReference type="EMBL" id="KAG0659307.1"/>
    </source>
</evidence>
<evidence type="ECO:0000313" key="3">
    <source>
        <dbReference type="Proteomes" id="UP000777482"/>
    </source>
</evidence>
<feature type="compositionally biased region" description="Acidic residues" evidence="1">
    <location>
        <begin position="390"/>
        <end position="415"/>
    </location>
</feature>
<comment type="caution">
    <text evidence="2">The sequence shown here is derived from an EMBL/GenBank/DDBJ whole genome shotgun (WGS) entry which is preliminary data.</text>
</comment>
<reference evidence="2 3" key="1">
    <citation type="submission" date="2020-11" db="EMBL/GenBank/DDBJ databases">
        <title>Kefir isolates.</title>
        <authorList>
            <person name="Marcisauskas S."/>
            <person name="Kim Y."/>
            <person name="Blasche S."/>
        </authorList>
    </citation>
    <scope>NUCLEOTIDE SEQUENCE [LARGE SCALE GENOMIC DNA]</scope>
    <source>
        <strain evidence="2 3">KR</strain>
    </source>
</reference>
<name>A0A9P6W0T2_RHOMI</name>
<organism evidence="2 3">
    <name type="scientific">Rhodotorula mucilaginosa</name>
    <name type="common">Yeast</name>
    <name type="synonym">Rhodotorula rubra</name>
    <dbReference type="NCBI Taxonomy" id="5537"/>
    <lineage>
        <taxon>Eukaryota</taxon>
        <taxon>Fungi</taxon>
        <taxon>Dikarya</taxon>
        <taxon>Basidiomycota</taxon>
        <taxon>Pucciniomycotina</taxon>
        <taxon>Microbotryomycetes</taxon>
        <taxon>Sporidiobolales</taxon>
        <taxon>Sporidiobolaceae</taxon>
        <taxon>Rhodotorula</taxon>
    </lineage>
</organism>
<proteinExistence type="predicted"/>
<feature type="region of interest" description="Disordered" evidence="1">
    <location>
        <begin position="383"/>
        <end position="493"/>
    </location>
</feature>
<gene>
    <name evidence="2" type="ORF">C6P46_005237</name>
</gene>
<keyword evidence="3" id="KW-1185">Reference proteome</keyword>
<accession>A0A9P6W0T2</accession>
<dbReference type="AlphaFoldDB" id="A0A9P6W0T2"/>